<evidence type="ECO:0000256" key="3">
    <source>
        <dbReference type="ARBA" id="ARBA00022989"/>
    </source>
</evidence>
<protein>
    <submittedName>
        <fullName evidence="6">Uncharacterized protein</fullName>
    </submittedName>
</protein>
<dbReference type="HOGENOM" id="CLU_071907_0_0_1"/>
<dbReference type="EMBL" id="GL379808">
    <property type="protein sequence ID" value="EGT42124.1"/>
    <property type="molecule type" value="Genomic_DNA"/>
</dbReference>
<feature type="transmembrane region" description="Helical" evidence="5">
    <location>
        <begin position="38"/>
        <end position="58"/>
    </location>
</feature>
<dbReference type="PANTHER" id="PTHR31357">
    <property type="entry name" value="SERPENTINE RECEPTOR CLASS ALPHA-10"/>
    <property type="match status" value="1"/>
</dbReference>
<keyword evidence="3 5" id="KW-1133">Transmembrane helix</keyword>
<evidence type="ECO:0000256" key="2">
    <source>
        <dbReference type="ARBA" id="ARBA00022692"/>
    </source>
</evidence>
<dbReference type="GO" id="GO:0016020">
    <property type="term" value="C:membrane"/>
    <property type="evidence" value="ECO:0007669"/>
    <property type="project" value="UniProtKB-SubCell"/>
</dbReference>
<dbReference type="FunCoup" id="G0MR78">
    <property type="interactions" value="1073"/>
</dbReference>
<dbReference type="OrthoDB" id="5865058at2759"/>
<evidence type="ECO:0000313" key="6">
    <source>
        <dbReference type="EMBL" id="EGT42124.1"/>
    </source>
</evidence>
<evidence type="ECO:0000313" key="7">
    <source>
        <dbReference type="Proteomes" id="UP000008068"/>
    </source>
</evidence>
<feature type="transmembrane region" description="Helical" evidence="5">
    <location>
        <begin position="65"/>
        <end position="84"/>
    </location>
</feature>
<keyword evidence="4 5" id="KW-0472">Membrane</keyword>
<dbReference type="eggNOG" id="ENOG502THJZ">
    <property type="taxonomic scope" value="Eukaryota"/>
</dbReference>
<sequence length="279" mass="32839">MTQTYHLVTRIFYDDCDLLVSARKCVIIRLFQSFSSAFFHNFYVAVSCHSFFSIFNWYKDGYARFWGYLAFLIALGGTSPSYLVDKDSDDYMLNCSSFEHKTKSVQMQIFRLFMFVDLASVLSLSLLKLYRYLEDRLGYHLSKKHRKLELDRVMFLIGPNFLLNVICCLYLDIVSLYATTEEKLNGNLFIWANSVPLYIFLSPIVWFKTLSKQENRTSPEAVPSIKHFDVLEGFWHFHERNRRKKVAEWRVRMKRNKNKEPKVSVAVIDVESNKASEIA</sequence>
<name>G0MR78_CAEBE</name>
<accession>G0MR78</accession>
<dbReference type="GO" id="GO:0004984">
    <property type="term" value="F:olfactory receptor activity"/>
    <property type="evidence" value="ECO:0007669"/>
    <property type="project" value="TreeGrafter"/>
</dbReference>
<reference evidence="7" key="1">
    <citation type="submission" date="2011-07" db="EMBL/GenBank/DDBJ databases">
        <authorList>
            <consortium name="Caenorhabditis brenneri Sequencing and Analysis Consortium"/>
            <person name="Wilson R.K."/>
        </authorList>
    </citation>
    <scope>NUCLEOTIDE SEQUENCE [LARGE SCALE GENOMIC DNA]</scope>
    <source>
        <strain evidence="7">PB2801</strain>
    </source>
</reference>
<keyword evidence="2 5" id="KW-0812">Transmembrane</keyword>
<evidence type="ECO:0000256" key="4">
    <source>
        <dbReference type="ARBA" id="ARBA00023136"/>
    </source>
</evidence>
<feature type="transmembrane region" description="Helical" evidence="5">
    <location>
        <begin position="153"/>
        <end position="176"/>
    </location>
</feature>
<evidence type="ECO:0000256" key="5">
    <source>
        <dbReference type="SAM" id="Phobius"/>
    </source>
</evidence>
<dbReference type="OMA" id="HREMELH"/>
<evidence type="ECO:0000256" key="1">
    <source>
        <dbReference type="ARBA" id="ARBA00004141"/>
    </source>
</evidence>
<gene>
    <name evidence="6" type="ORF">CAEBREN_08897</name>
</gene>
<dbReference type="InterPro" id="IPR051080">
    <property type="entry name" value="Nematode_rcpt-like_serp_alpha"/>
</dbReference>
<dbReference type="PANTHER" id="PTHR31357:SF14">
    <property type="entry name" value="G PROTEIN-COUPLED RECEPTOR"/>
    <property type="match status" value="1"/>
</dbReference>
<proteinExistence type="predicted"/>
<keyword evidence="7" id="KW-1185">Reference proteome</keyword>
<dbReference type="InParanoid" id="G0MR78"/>
<feature type="transmembrane region" description="Helical" evidence="5">
    <location>
        <begin position="109"/>
        <end position="133"/>
    </location>
</feature>
<dbReference type="Proteomes" id="UP000008068">
    <property type="component" value="Unassembled WGS sequence"/>
</dbReference>
<feature type="transmembrane region" description="Helical" evidence="5">
    <location>
        <begin position="188"/>
        <end position="207"/>
    </location>
</feature>
<comment type="subcellular location">
    <subcellularLocation>
        <location evidence="1">Membrane</location>
        <topology evidence="1">Multi-pass membrane protein</topology>
    </subcellularLocation>
</comment>
<dbReference type="AlphaFoldDB" id="G0MR78"/>
<organism evidence="7">
    <name type="scientific">Caenorhabditis brenneri</name>
    <name type="common">Nematode worm</name>
    <dbReference type="NCBI Taxonomy" id="135651"/>
    <lineage>
        <taxon>Eukaryota</taxon>
        <taxon>Metazoa</taxon>
        <taxon>Ecdysozoa</taxon>
        <taxon>Nematoda</taxon>
        <taxon>Chromadorea</taxon>
        <taxon>Rhabditida</taxon>
        <taxon>Rhabditina</taxon>
        <taxon>Rhabditomorpha</taxon>
        <taxon>Rhabditoidea</taxon>
        <taxon>Rhabditidae</taxon>
        <taxon>Peloderinae</taxon>
        <taxon>Caenorhabditis</taxon>
    </lineage>
</organism>